<dbReference type="PANTHER" id="PTHR23417:SF16">
    <property type="entry name" value="TRNA (GUANINE-N(7)-)-METHYLTRANSFERASE"/>
    <property type="match status" value="1"/>
</dbReference>
<organism evidence="13 14">
    <name type="scientific">Paraphoma chrysanthemicola</name>
    <dbReference type="NCBI Taxonomy" id="798071"/>
    <lineage>
        <taxon>Eukaryota</taxon>
        <taxon>Fungi</taxon>
        <taxon>Dikarya</taxon>
        <taxon>Ascomycota</taxon>
        <taxon>Pezizomycotina</taxon>
        <taxon>Dothideomycetes</taxon>
        <taxon>Pleosporomycetidae</taxon>
        <taxon>Pleosporales</taxon>
        <taxon>Pleosporineae</taxon>
        <taxon>Phaeosphaeriaceae</taxon>
        <taxon>Paraphoma</taxon>
    </lineage>
</organism>
<dbReference type="Pfam" id="PF02390">
    <property type="entry name" value="Methyltransf_4"/>
    <property type="match status" value="1"/>
</dbReference>
<dbReference type="GO" id="GO:0005634">
    <property type="term" value="C:nucleus"/>
    <property type="evidence" value="ECO:0007669"/>
    <property type="project" value="UniProtKB-SubCell"/>
</dbReference>
<evidence type="ECO:0000256" key="4">
    <source>
        <dbReference type="ARBA" id="ARBA00022603"/>
    </source>
</evidence>
<keyword evidence="5 11" id="KW-0808">Transferase</keyword>
<feature type="compositionally biased region" description="Basic and acidic residues" evidence="12">
    <location>
        <begin position="10"/>
        <end position="22"/>
    </location>
</feature>
<feature type="active site" evidence="11">
    <location>
        <position position="186"/>
    </location>
</feature>
<dbReference type="Gene3D" id="3.40.50.150">
    <property type="entry name" value="Vaccinia Virus protein VP39"/>
    <property type="match status" value="1"/>
</dbReference>
<evidence type="ECO:0000256" key="2">
    <source>
        <dbReference type="ARBA" id="ARBA00004123"/>
    </source>
</evidence>
<name>A0A8K0RIG8_9PLEO</name>
<comment type="catalytic activity">
    <reaction evidence="1 11">
        <text>guanosine(46) in tRNA + S-adenosyl-L-methionine = N(7)-methylguanosine(46) in tRNA + S-adenosyl-L-homocysteine</text>
        <dbReference type="Rhea" id="RHEA:42708"/>
        <dbReference type="Rhea" id="RHEA-COMP:10188"/>
        <dbReference type="Rhea" id="RHEA-COMP:10189"/>
        <dbReference type="ChEBI" id="CHEBI:57856"/>
        <dbReference type="ChEBI" id="CHEBI:59789"/>
        <dbReference type="ChEBI" id="CHEBI:74269"/>
        <dbReference type="ChEBI" id="CHEBI:74480"/>
        <dbReference type="EC" id="2.1.1.33"/>
    </reaction>
</comment>
<evidence type="ECO:0000256" key="5">
    <source>
        <dbReference type="ARBA" id="ARBA00022679"/>
    </source>
</evidence>
<comment type="function">
    <text evidence="11">Catalyzes the formation of N(7)-methylguanine at position 46 (m7G46) in tRNA.</text>
</comment>
<dbReference type="EC" id="2.1.1.33" evidence="11"/>
<evidence type="ECO:0000256" key="7">
    <source>
        <dbReference type="ARBA" id="ARBA00022694"/>
    </source>
</evidence>
<dbReference type="UniPathway" id="UPA00989"/>
<feature type="binding site" evidence="11">
    <location>
        <position position="183"/>
    </location>
    <ligand>
        <name>S-adenosyl-L-methionine</name>
        <dbReference type="ChEBI" id="CHEBI:59789"/>
    </ligand>
</feature>
<evidence type="ECO:0000313" key="13">
    <source>
        <dbReference type="EMBL" id="KAH7095415.1"/>
    </source>
</evidence>
<gene>
    <name evidence="11" type="primary">TRM8</name>
    <name evidence="13" type="ORF">FB567DRAFT_512580</name>
</gene>
<comment type="caution">
    <text evidence="13">The sequence shown here is derived from an EMBL/GenBank/DDBJ whole genome shotgun (WGS) entry which is preliminary data.</text>
</comment>
<dbReference type="HAMAP" id="MF_03055">
    <property type="entry name" value="tRNA_methyltr_TrmB_euk"/>
    <property type="match status" value="1"/>
</dbReference>
<reference evidence="13" key="1">
    <citation type="journal article" date="2021" name="Nat. Commun.">
        <title>Genetic determinants of endophytism in the Arabidopsis root mycobiome.</title>
        <authorList>
            <person name="Mesny F."/>
            <person name="Miyauchi S."/>
            <person name="Thiergart T."/>
            <person name="Pickel B."/>
            <person name="Atanasova L."/>
            <person name="Karlsson M."/>
            <person name="Huettel B."/>
            <person name="Barry K.W."/>
            <person name="Haridas S."/>
            <person name="Chen C."/>
            <person name="Bauer D."/>
            <person name="Andreopoulos W."/>
            <person name="Pangilinan J."/>
            <person name="LaButti K."/>
            <person name="Riley R."/>
            <person name="Lipzen A."/>
            <person name="Clum A."/>
            <person name="Drula E."/>
            <person name="Henrissat B."/>
            <person name="Kohler A."/>
            <person name="Grigoriev I.V."/>
            <person name="Martin F.M."/>
            <person name="Hacquard S."/>
        </authorList>
    </citation>
    <scope>NUCLEOTIDE SEQUENCE</scope>
    <source>
        <strain evidence="13">MPI-SDFR-AT-0120</strain>
    </source>
</reference>
<dbReference type="NCBIfam" id="TIGR00091">
    <property type="entry name" value="tRNA (guanosine(46)-N7)-methyltransferase TrmB"/>
    <property type="match status" value="1"/>
</dbReference>
<proteinExistence type="inferred from homology"/>
<feature type="binding site" evidence="11">
    <location>
        <begin position="269"/>
        <end position="271"/>
    </location>
    <ligand>
        <name>S-adenosyl-L-methionine</name>
        <dbReference type="ChEBI" id="CHEBI:59789"/>
    </ligand>
</feature>
<dbReference type="CDD" id="cd02440">
    <property type="entry name" value="AdoMet_MTases"/>
    <property type="match status" value="1"/>
</dbReference>
<feature type="region of interest" description="Disordered" evidence="12">
    <location>
        <begin position="69"/>
        <end position="91"/>
    </location>
</feature>
<keyword evidence="6 11" id="KW-0949">S-adenosyl-L-methionine</keyword>
<evidence type="ECO:0000256" key="11">
    <source>
        <dbReference type="HAMAP-Rule" id="MF_03055"/>
    </source>
</evidence>
<keyword evidence="3 11" id="KW-0820">tRNA-binding</keyword>
<evidence type="ECO:0000256" key="6">
    <source>
        <dbReference type="ARBA" id="ARBA00022691"/>
    </source>
</evidence>
<dbReference type="PANTHER" id="PTHR23417">
    <property type="entry name" value="3-DEOXY-D-MANNO-OCTULOSONIC-ACID TRANSFERASE/TRNA GUANINE-N 7 - -METHYLTRANSFERASE"/>
    <property type="match status" value="1"/>
</dbReference>
<evidence type="ECO:0000256" key="3">
    <source>
        <dbReference type="ARBA" id="ARBA00022555"/>
    </source>
</evidence>
<feature type="region of interest" description="Disordered" evidence="12">
    <location>
        <begin position="1"/>
        <end position="29"/>
    </location>
</feature>
<dbReference type="EMBL" id="JAGMVJ010000001">
    <property type="protein sequence ID" value="KAH7095415.1"/>
    <property type="molecule type" value="Genomic_DNA"/>
</dbReference>
<evidence type="ECO:0000256" key="1">
    <source>
        <dbReference type="ARBA" id="ARBA00000142"/>
    </source>
</evidence>
<dbReference type="InterPro" id="IPR029063">
    <property type="entry name" value="SAM-dependent_MTases_sf"/>
</dbReference>
<dbReference type="SUPFAM" id="SSF53335">
    <property type="entry name" value="S-adenosyl-L-methionine-dependent methyltransferases"/>
    <property type="match status" value="1"/>
</dbReference>
<evidence type="ECO:0000256" key="10">
    <source>
        <dbReference type="ARBA" id="ARBA00060552"/>
    </source>
</evidence>
<feature type="binding site" evidence="11">
    <location>
        <position position="105"/>
    </location>
    <ligand>
        <name>S-adenosyl-L-methionine</name>
        <dbReference type="ChEBI" id="CHEBI:59789"/>
    </ligand>
</feature>
<evidence type="ECO:0000256" key="8">
    <source>
        <dbReference type="ARBA" id="ARBA00022884"/>
    </source>
</evidence>
<keyword evidence="14" id="KW-1185">Reference proteome</keyword>
<dbReference type="PROSITE" id="PS51625">
    <property type="entry name" value="SAM_MT_TRMB"/>
    <property type="match status" value="1"/>
</dbReference>
<dbReference type="OrthoDB" id="47276at2759"/>
<feature type="binding site" evidence="11">
    <location>
        <begin position="128"/>
        <end position="129"/>
    </location>
    <ligand>
        <name>S-adenosyl-L-methionine</name>
        <dbReference type="ChEBI" id="CHEBI:59789"/>
    </ligand>
</feature>
<dbReference type="AlphaFoldDB" id="A0A8K0RIG8"/>
<feature type="binding site" evidence="11">
    <location>
        <begin position="163"/>
        <end position="164"/>
    </location>
    <ligand>
        <name>S-adenosyl-L-methionine</name>
        <dbReference type="ChEBI" id="CHEBI:59789"/>
    </ligand>
</feature>
<comment type="subcellular location">
    <subcellularLocation>
        <location evidence="2 11">Nucleus</location>
    </subcellularLocation>
</comment>
<keyword evidence="8 11" id="KW-0694">RNA-binding</keyword>
<dbReference type="InterPro" id="IPR003358">
    <property type="entry name" value="tRNA_(Gua-N-7)_MeTrfase_Trmb"/>
</dbReference>
<dbReference type="FunFam" id="3.40.50.150:FF:000060">
    <property type="entry name" value="tRNA (guanine-N(7)-)-methyltransferase"/>
    <property type="match status" value="1"/>
</dbReference>
<keyword evidence="9 11" id="KW-0539">Nucleus</keyword>
<evidence type="ECO:0000256" key="12">
    <source>
        <dbReference type="SAM" id="MobiDB-lite"/>
    </source>
</evidence>
<evidence type="ECO:0000256" key="9">
    <source>
        <dbReference type="ARBA" id="ARBA00023242"/>
    </source>
</evidence>
<accession>A0A8K0RIG8</accession>
<dbReference type="GO" id="GO:0000049">
    <property type="term" value="F:tRNA binding"/>
    <property type="evidence" value="ECO:0007669"/>
    <property type="project" value="UniProtKB-UniRule"/>
</dbReference>
<evidence type="ECO:0000313" key="14">
    <source>
        <dbReference type="Proteomes" id="UP000813461"/>
    </source>
</evidence>
<comment type="pathway">
    <text evidence="10 11">tRNA modification; N(7)-methylguanine-tRNA biosynthesis.</text>
</comment>
<dbReference type="Proteomes" id="UP000813461">
    <property type="component" value="Unassembled WGS sequence"/>
</dbReference>
<comment type="similarity">
    <text evidence="11">Belongs to the class I-like SAM-binding methyltransferase superfamily. TrmB family.</text>
</comment>
<dbReference type="GO" id="GO:0008176">
    <property type="term" value="F:tRNA (guanine(46)-N7)-methyltransferase activity"/>
    <property type="evidence" value="ECO:0007669"/>
    <property type="project" value="UniProtKB-UniRule"/>
</dbReference>
<comment type="subunit">
    <text evidence="11">Forms a complex with TRM82.</text>
</comment>
<keyword evidence="7 11" id="KW-0819">tRNA processing</keyword>
<protein>
    <recommendedName>
        <fullName evidence="11">tRNA (guanine-N(7)-)-methyltransferase</fullName>
        <ecNumber evidence="11">2.1.1.33</ecNumber>
    </recommendedName>
    <alternativeName>
        <fullName evidence="11">Transfer RNA methyltransferase 8</fullName>
    </alternativeName>
    <alternativeName>
        <fullName evidence="11">tRNA (guanine(46)-N(7))-methyltransferase</fullName>
    </alternativeName>
    <alternativeName>
        <fullName evidence="11">tRNA(m7G46)-methyltransferase</fullName>
    </alternativeName>
</protein>
<keyword evidence="4 11" id="KW-0489">Methyltransferase</keyword>
<sequence length="296" mass="34058">MPHAPAKRQKREEYKNALHTDEQNAALPKKKFYRQRAHANPFSDHSLTYPKSPADMDWATLYPAHAVKETEPQPGKVLEEQDRGRDEQERKTKAISKNVEIADIGCGFGGLLFALAPQFPDTLILGMEIRTSVTEYVHEKVRALRVQNAATNGYQNVSCIRANTMKFLPNFFQKAQLSKIFLCFPDPHFKQRKHKARIVSYTLNSEYAYVLRPGGVVYTITDVKDLHEWMKEHFEKHPSFERVEEVFENGAGEEGEGMDACVRIMRTETEEGKKVERNKGLKFVACFRRVEDPAWP</sequence>
<dbReference type="GO" id="GO:0106143">
    <property type="term" value="C:tRNA (m7G46) methyltransferase complex"/>
    <property type="evidence" value="ECO:0007669"/>
    <property type="project" value="UniProtKB-ARBA"/>
</dbReference>
<dbReference type="InterPro" id="IPR025763">
    <property type="entry name" value="Trm8_euk"/>
</dbReference>